<reference evidence="5 6" key="1">
    <citation type="submission" date="2018-06" db="EMBL/GenBank/DDBJ databases">
        <authorList>
            <consortium name="Pathogen Informatics"/>
            <person name="Doyle S."/>
        </authorList>
    </citation>
    <scope>NUCLEOTIDE SEQUENCE [LARGE SCALE GENOMIC DNA]</scope>
    <source>
        <strain evidence="5 6">NCTC11190</strain>
    </source>
</reference>
<dbReference type="AlphaFoldDB" id="A0A379MMN9"/>
<dbReference type="Gene3D" id="3.30.70.20">
    <property type="match status" value="1"/>
</dbReference>
<gene>
    <name evidence="5" type="ORF">NCTC11190_00187</name>
</gene>
<keyword evidence="3" id="KW-0411">Iron-sulfur</keyword>
<dbReference type="Pfam" id="PF13187">
    <property type="entry name" value="Fer4_9"/>
    <property type="match status" value="1"/>
</dbReference>
<evidence type="ECO:0000256" key="3">
    <source>
        <dbReference type="ARBA" id="ARBA00023014"/>
    </source>
</evidence>
<dbReference type="InterPro" id="IPR017900">
    <property type="entry name" value="4Fe4S_Fe_S_CS"/>
</dbReference>
<dbReference type="SUPFAM" id="SSF46548">
    <property type="entry name" value="alpha-helical ferredoxin"/>
    <property type="match status" value="1"/>
</dbReference>
<accession>A0A379MMN9</accession>
<dbReference type="Proteomes" id="UP000255233">
    <property type="component" value="Unassembled WGS sequence"/>
</dbReference>
<evidence type="ECO:0000313" key="6">
    <source>
        <dbReference type="Proteomes" id="UP000255233"/>
    </source>
</evidence>
<evidence type="ECO:0000259" key="4">
    <source>
        <dbReference type="PROSITE" id="PS51379"/>
    </source>
</evidence>
<protein>
    <submittedName>
        <fullName evidence="5">Electron transport complex protein RnfC</fullName>
    </submittedName>
</protein>
<feature type="domain" description="4Fe-4S ferredoxin-type" evidence="4">
    <location>
        <begin position="27"/>
        <end position="56"/>
    </location>
</feature>
<keyword evidence="1" id="KW-0479">Metal-binding</keyword>
<dbReference type="GO" id="GO:0046872">
    <property type="term" value="F:metal ion binding"/>
    <property type="evidence" value="ECO:0007669"/>
    <property type="project" value="UniProtKB-KW"/>
</dbReference>
<feature type="domain" description="4Fe-4S ferredoxin-type" evidence="4">
    <location>
        <begin position="69"/>
        <end position="98"/>
    </location>
</feature>
<evidence type="ECO:0000313" key="5">
    <source>
        <dbReference type="EMBL" id="SUE32994.1"/>
    </source>
</evidence>
<evidence type="ECO:0000256" key="1">
    <source>
        <dbReference type="ARBA" id="ARBA00022723"/>
    </source>
</evidence>
<dbReference type="OrthoDB" id="5241828at2"/>
<name>A0A379MMN9_9BACT</name>
<dbReference type="EMBL" id="UGVL01000001">
    <property type="protein sequence ID" value="SUE32994.1"/>
    <property type="molecule type" value="Genomic_DNA"/>
</dbReference>
<keyword evidence="6" id="KW-1185">Reference proteome</keyword>
<sequence length="105" mass="11794">MDFGFTINAPRAIYLDKMDPVLRDRVIARERTTLLCIGCGSCTATCTAGQFTPFSLRKVQHLVRRGEYETAKKSLKDCMLCGKCRMVCPRGVNTRAVIHVLLEIL</sequence>
<organism evidence="5 6">
    <name type="scientific">Rikenella microfusus</name>
    <dbReference type="NCBI Taxonomy" id="28139"/>
    <lineage>
        <taxon>Bacteria</taxon>
        <taxon>Pseudomonadati</taxon>
        <taxon>Bacteroidota</taxon>
        <taxon>Bacteroidia</taxon>
        <taxon>Bacteroidales</taxon>
        <taxon>Rikenellaceae</taxon>
        <taxon>Rikenella</taxon>
    </lineage>
</organism>
<dbReference type="STRING" id="880526.GCA_000427365_01255"/>
<dbReference type="RefSeq" id="WP_027290966.1">
    <property type="nucleotide sequence ID" value="NZ_CALVFX010000005.1"/>
</dbReference>
<dbReference type="PROSITE" id="PS00198">
    <property type="entry name" value="4FE4S_FER_1"/>
    <property type="match status" value="1"/>
</dbReference>
<dbReference type="PROSITE" id="PS51379">
    <property type="entry name" value="4FE4S_FER_2"/>
    <property type="match status" value="2"/>
</dbReference>
<keyword evidence="2" id="KW-0408">Iron</keyword>
<dbReference type="GO" id="GO:0051536">
    <property type="term" value="F:iron-sulfur cluster binding"/>
    <property type="evidence" value="ECO:0007669"/>
    <property type="project" value="UniProtKB-KW"/>
</dbReference>
<dbReference type="InterPro" id="IPR017896">
    <property type="entry name" value="4Fe4S_Fe-S-bd"/>
</dbReference>
<evidence type="ECO:0000256" key="2">
    <source>
        <dbReference type="ARBA" id="ARBA00023004"/>
    </source>
</evidence>
<proteinExistence type="predicted"/>